<organism evidence="2 3">
    <name type="scientific">Candidatus Roizmanbacteria bacterium GW2011_GWA1_41_13</name>
    <dbReference type="NCBI Taxonomy" id="1618474"/>
    <lineage>
        <taxon>Bacteria</taxon>
        <taxon>Candidatus Roizmaniibacteriota</taxon>
    </lineage>
</organism>
<keyword evidence="1 2" id="KW-0812">Transmembrane</keyword>
<protein>
    <submittedName>
        <fullName evidence="2">Membrane protein containing DUF457, transmembrane</fullName>
    </submittedName>
</protein>
<accession>A0A0G0V282</accession>
<dbReference type="EMBL" id="LCAN01000001">
    <property type="protein sequence ID" value="KKR95049.1"/>
    <property type="molecule type" value="Genomic_DNA"/>
</dbReference>
<dbReference type="Pfam" id="PF04307">
    <property type="entry name" value="YdjM"/>
    <property type="match status" value="1"/>
</dbReference>
<evidence type="ECO:0000256" key="1">
    <source>
        <dbReference type="SAM" id="Phobius"/>
    </source>
</evidence>
<comment type="caution">
    <text evidence="2">The sequence shown here is derived from an EMBL/GenBank/DDBJ whole genome shotgun (WGS) entry which is preliminary data.</text>
</comment>
<evidence type="ECO:0000313" key="2">
    <source>
        <dbReference type="EMBL" id="KKR95049.1"/>
    </source>
</evidence>
<feature type="transmembrane region" description="Helical" evidence="1">
    <location>
        <begin position="103"/>
        <end position="121"/>
    </location>
</feature>
<dbReference type="PANTHER" id="PTHR35531:SF1">
    <property type="entry name" value="INNER MEMBRANE PROTEIN YBCI-RELATED"/>
    <property type="match status" value="1"/>
</dbReference>
<evidence type="ECO:0000313" key="3">
    <source>
        <dbReference type="Proteomes" id="UP000034961"/>
    </source>
</evidence>
<feature type="transmembrane region" description="Helical" evidence="1">
    <location>
        <begin position="158"/>
        <end position="177"/>
    </location>
</feature>
<keyword evidence="1" id="KW-1133">Transmembrane helix</keyword>
<dbReference type="Proteomes" id="UP000034961">
    <property type="component" value="Unassembled WGS sequence"/>
</dbReference>
<gene>
    <name evidence="2" type="ORF">UU41_C0001G0039</name>
</gene>
<dbReference type="PANTHER" id="PTHR35531">
    <property type="entry name" value="INNER MEMBRANE PROTEIN YBCI-RELATED"/>
    <property type="match status" value="1"/>
</dbReference>
<proteinExistence type="predicted"/>
<reference evidence="2 3" key="1">
    <citation type="journal article" date="2015" name="Nature">
        <title>rRNA introns, odd ribosomes, and small enigmatic genomes across a large radiation of phyla.</title>
        <authorList>
            <person name="Brown C.T."/>
            <person name="Hug L.A."/>
            <person name="Thomas B.C."/>
            <person name="Sharon I."/>
            <person name="Castelle C.J."/>
            <person name="Singh A."/>
            <person name="Wilkins M.J."/>
            <person name="Williams K.H."/>
            <person name="Banfield J.F."/>
        </authorList>
    </citation>
    <scope>NUCLEOTIDE SEQUENCE [LARGE SCALE GENOMIC DNA]</scope>
</reference>
<keyword evidence="1" id="KW-0472">Membrane</keyword>
<dbReference type="InterPro" id="IPR007404">
    <property type="entry name" value="YdjM-like"/>
</dbReference>
<sequence length="192" mass="21572">MTGRTHDLAAFTALNLVFITETAPPDISFATLAAAVGANMIGGLLPDIDDATSDIWDKVRGGSLLGKLIKPLVGQHRMLSHSILGMVIIGFLSEWFLNWLGSIVLVNMNIIWWALMIGYFSHLVTDSLTKQGVPWLFPIPIRFGFPPFEFMRIKTGGIIEKSLVFPGLILLNAYWIYANYQHYIIFLKRYLE</sequence>
<name>A0A0G0V282_9BACT</name>
<dbReference type="AlphaFoldDB" id="A0A0G0V282"/>